<keyword evidence="6 18" id="KW-0285">Flavoprotein</keyword>
<keyword evidence="10 20" id="KW-0249">Electron transport</keyword>
<dbReference type="GO" id="GO:0050660">
    <property type="term" value="F:flavin adenine dinucleotide binding"/>
    <property type="evidence" value="ECO:0007669"/>
    <property type="project" value="InterPro"/>
</dbReference>
<evidence type="ECO:0000256" key="12">
    <source>
        <dbReference type="ARBA" id="ARBA00023128"/>
    </source>
</evidence>
<evidence type="ECO:0000259" key="21">
    <source>
        <dbReference type="Pfam" id="PF00890"/>
    </source>
</evidence>
<feature type="domain" description="FAD-dependent oxidoreductase 2 FAD-binding" evidence="21">
    <location>
        <begin position="60"/>
        <end position="455"/>
    </location>
</feature>
<feature type="binding site" evidence="18">
    <location>
        <position position="438"/>
    </location>
    <ligand>
        <name>FAD</name>
        <dbReference type="ChEBI" id="CHEBI:57692"/>
    </ligand>
</feature>
<name>A0A9N9BVS0_9GLOM</name>
<evidence type="ECO:0000256" key="16">
    <source>
        <dbReference type="PIRSR" id="PIRSR000171-1"/>
    </source>
</evidence>
<reference evidence="23" key="1">
    <citation type="submission" date="2021-06" db="EMBL/GenBank/DDBJ databases">
        <authorList>
            <person name="Kallberg Y."/>
            <person name="Tangrot J."/>
            <person name="Rosling A."/>
        </authorList>
    </citation>
    <scope>NUCLEOTIDE SEQUENCE</scope>
    <source>
        <strain evidence="23">BR232B</strain>
    </source>
</reference>
<evidence type="ECO:0000256" key="20">
    <source>
        <dbReference type="RuleBase" id="RU362051"/>
    </source>
</evidence>
<evidence type="ECO:0000256" key="9">
    <source>
        <dbReference type="ARBA" id="ARBA00022946"/>
    </source>
</evidence>
<keyword evidence="8 18" id="KW-0274">FAD</keyword>
<evidence type="ECO:0000313" key="24">
    <source>
        <dbReference type="Proteomes" id="UP000789739"/>
    </source>
</evidence>
<keyword evidence="11 20" id="KW-0560">Oxidoreductase</keyword>
<dbReference type="PRINTS" id="PR00411">
    <property type="entry name" value="PNDRDTASEI"/>
</dbReference>
<dbReference type="FunFam" id="3.50.50.60:FF:000482">
    <property type="entry name" value="Succinate dehydrogenase complex, subunit A, flavoprotein (Fp)"/>
    <property type="match status" value="1"/>
</dbReference>
<dbReference type="AlphaFoldDB" id="A0A9N9BVS0"/>
<dbReference type="SUPFAM" id="SSF46977">
    <property type="entry name" value="Succinate dehydrogenase/fumarate reductase flavoprotein C-terminal domain"/>
    <property type="match status" value="1"/>
</dbReference>
<keyword evidence="4 20" id="KW-0813">Transport</keyword>
<evidence type="ECO:0000256" key="6">
    <source>
        <dbReference type="ARBA" id="ARBA00022630"/>
    </source>
</evidence>
<feature type="binding site" evidence="17">
    <location>
        <position position="293"/>
    </location>
    <ligand>
        <name>substrate</name>
    </ligand>
</feature>
<evidence type="ECO:0000256" key="2">
    <source>
        <dbReference type="ARBA" id="ARBA00004788"/>
    </source>
</evidence>
<evidence type="ECO:0000256" key="3">
    <source>
        <dbReference type="ARBA" id="ARBA00008040"/>
    </source>
</evidence>
<sequence length="645" mass="70568">MFRAFKYSVGLARTTSKSSLSRAFHTTRPVTQVIASTPLRAKESPPQVSSKYAIIDHTYDAIVVGAGGAGLRAAFGLAEAGFNIACITKLFPTRSHTVAAQGGINAALGNLTEDDWRWHMYDTVKGSDWLGDQDAIHYMCREAPRTVIELEHYGVPFSRTDEGKIYQRAFGGQSLDFGRGGQAYRCAAVADRTGHALLHTLYGQSLRHNTNFFIEYFALDLLMEDGVCRGVIALNQEDGTLHRFRAHKTVLATGGYGRTYFSCTSAHTCTGDGNAMVARANLPLQDMEFVQFHPTGIYGAGCLITEGARGEGGYLLNSKGERFMERYAPTAKDLASRDVVSRSMTMEIREGRGVGPEADHILLQLSHLSPSDLHEKLPGISETAAIFSGVDVTKQAIPVLPTVHYNMGGIPTKYTGEVLSVDENGNDKVVPGLYAAGEAACVSVHGANRLGANSLLDIVVFGRACAHHIHDTLKPGTPHKPLEASTGTETIAKLDKLRNANGPLSTAQIRLNMQKVMQNHAAVFRTQESLDEGVKKIDDVYNSFADVKVSDRSMTWNSDLIETWELKNLLTNAAQTMHSAAARKESRGAHAREDYKERDDKEWLKHSLSWQKPESGEVKLGYRAVTMSTLDSNECESIPPKARVY</sequence>
<dbReference type="SUPFAM" id="SSF51905">
    <property type="entry name" value="FAD/NAD(P)-binding domain"/>
    <property type="match status" value="1"/>
</dbReference>
<evidence type="ECO:0000256" key="15">
    <source>
        <dbReference type="ARBA" id="ARBA00059077"/>
    </source>
</evidence>
<dbReference type="PANTHER" id="PTHR11632:SF51">
    <property type="entry name" value="SUCCINATE DEHYDROGENASE [UBIQUINONE] FLAVOPROTEIN SUBUNIT, MITOCHONDRIAL"/>
    <property type="match status" value="1"/>
</dbReference>
<evidence type="ECO:0000256" key="19">
    <source>
        <dbReference type="PIRSR" id="PIRSR611281-4"/>
    </source>
</evidence>
<dbReference type="InterPro" id="IPR027477">
    <property type="entry name" value="Succ_DH/fumarate_Rdtase_cat_sf"/>
</dbReference>
<evidence type="ECO:0000256" key="13">
    <source>
        <dbReference type="ARBA" id="ARBA00023136"/>
    </source>
</evidence>
<dbReference type="GO" id="GO:0008177">
    <property type="term" value="F:succinate dehydrogenase (quinone) activity"/>
    <property type="evidence" value="ECO:0007669"/>
    <property type="project" value="UniProtKB-EC"/>
</dbReference>
<protein>
    <recommendedName>
        <fullName evidence="20">Succinate dehydrogenase [ubiquinone] flavoprotein subunit, mitochondrial</fullName>
        <ecNumber evidence="20">1.3.5.1</ecNumber>
    </recommendedName>
</protein>
<evidence type="ECO:0000256" key="5">
    <source>
        <dbReference type="ARBA" id="ARBA00022532"/>
    </source>
</evidence>
<feature type="binding site" evidence="18">
    <location>
        <begin position="454"/>
        <end position="455"/>
    </location>
    <ligand>
        <name>FAD</name>
        <dbReference type="ChEBI" id="CHEBI:57692"/>
    </ligand>
</feature>
<feature type="binding site" evidence="18">
    <location>
        <position position="272"/>
    </location>
    <ligand>
        <name>FAD</name>
        <dbReference type="ChEBI" id="CHEBI:57692"/>
    </ligand>
</feature>
<dbReference type="EC" id="1.3.5.1" evidence="20"/>
<dbReference type="FunFam" id="4.10.80.40:FF:000002">
    <property type="entry name" value="Succinate dehydrogenase [ubiquinone] flavoprotein subunit, mitochondrial"/>
    <property type="match status" value="1"/>
</dbReference>
<comment type="catalytic activity">
    <reaction evidence="14 20">
        <text>a quinone + succinate = fumarate + a quinol</text>
        <dbReference type="Rhea" id="RHEA:40523"/>
        <dbReference type="ChEBI" id="CHEBI:24646"/>
        <dbReference type="ChEBI" id="CHEBI:29806"/>
        <dbReference type="ChEBI" id="CHEBI:30031"/>
        <dbReference type="ChEBI" id="CHEBI:132124"/>
        <dbReference type="EC" id="1.3.5.1"/>
    </reaction>
</comment>
<keyword evidence="9 20" id="KW-0809">Transit peptide</keyword>
<dbReference type="Gene3D" id="1.20.58.100">
    <property type="entry name" value="Fumarate reductase/succinate dehydrogenase flavoprotein-like, C-terminal domain"/>
    <property type="match status" value="1"/>
</dbReference>
<feature type="domain" description="Fumarate reductase/succinate dehydrogenase flavoprotein-like C-terminal" evidence="22">
    <location>
        <begin position="510"/>
        <end position="645"/>
    </location>
</feature>
<dbReference type="Gene3D" id="3.50.50.60">
    <property type="entry name" value="FAD/NAD(P)-binding domain"/>
    <property type="match status" value="1"/>
</dbReference>
<dbReference type="GO" id="GO:0006121">
    <property type="term" value="P:mitochondrial electron transport, succinate to ubiquinone"/>
    <property type="evidence" value="ECO:0007669"/>
    <property type="project" value="TreeGrafter"/>
</dbReference>
<evidence type="ECO:0000313" key="23">
    <source>
        <dbReference type="EMBL" id="CAG8577128.1"/>
    </source>
</evidence>
<dbReference type="Pfam" id="PF00890">
    <property type="entry name" value="FAD_binding_2"/>
    <property type="match status" value="1"/>
</dbReference>
<evidence type="ECO:0000256" key="7">
    <source>
        <dbReference type="ARBA" id="ARBA00022792"/>
    </source>
</evidence>
<evidence type="ECO:0000256" key="10">
    <source>
        <dbReference type="ARBA" id="ARBA00022982"/>
    </source>
</evidence>
<comment type="similarity">
    <text evidence="3 20">Belongs to the FAD-dependent oxidoreductase 2 family. FRD/SDH subfamily.</text>
</comment>
<dbReference type="PANTHER" id="PTHR11632">
    <property type="entry name" value="SUCCINATE DEHYDROGENASE 2 FLAVOPROTEIN SUBUNIT"/>
    <property type="match status" value="1"/>
</dbReference>
<feature type="modified residue" description="Tele-8alpha-FAD histidine" evidence="19">
    <location>
        <position position="96"/>
    </location>
</feature>
<dbReference type="PROSITE" id="PS00504">
    <property type="entry name" value="FRD_SDH_FAD_BINDING"/>
    <property type="match status" value="1"/>
</dbReference>
<dbReference type="OrthoDB" id="71672at2759"/>
<dbReference type="InterPro" id="IPR030664">
    <property type="entry name" value="SdhA/FrdA/AprA"/>
</dbReference>
<keyword evidence="12" id="KW-0496">Mitochondrion</keyword>
<dbReference type="FunFam" id="3.90.700.10:FF:000001">
    <property type="entry name" value="Mitochondrial succinate dehydrogenase flavoprotein subunit"/>
    <property type="match status" value="1"/>
</dbReference>
<evidence type="ECO:0000256" key="8">
    <source>
        <dbReference type="ARBA" id="ARBA00022827"/>
    </source>
</evidence>
<dbReference type="GO" id="GO:0006099">
    <property type="term" value="P:tricarboxylic acid cycle"/>
    <property type="evidence" value="ECO:0007669"/>
    <property type="project" value="UniProtKB-KW"/>
</dbReference>
<feature type="active site" description="Proton acceptor" evidence="16">
    <location>
        <position position="337"/>
    </location>
</feature>
<feature type="binding site" evidence="17">
    <location>
        <position position="305"/>
    </location>
    <ligand>
        <name>substrate</name>
    </ligand>
</feature>
<dbReference type="InterPro" id="IPR014006">
    <property type="entry name" value="Succ_Dhase_FrdA_Gneg"/>
</dbReference>
<organism evidence="23 24">
    <name type="scientific">Paraglomus brasilianum</name>
    <dbReference type="NCBI Taxonomy" id="144538"/>
    <lineage>
        <taxon>Eukaryota</taxon>
        <taxon>Fungi</taxon>
        <taxon>Fungi incertae sedis</taxon>
        <taxon>Mucoromycota</taxon>
        <taxon>Glomeromycotina</taxon>
        <taxon>Glomeromycetes</taxon>
        <taxon>Paraglomerales</taxon>
        <taxon>Paraglomeraceae</taxon>
        <taxon>Paraglomus</taxon>
    </lineage>
</organism>
<dbReference type="InterPro" id="IPR011281">
    <property type="entry name" value="Succ_DH_flav_su_fwd"/>
</dbReference>
<dbReference type="Gene3D" id="3.90.700.10">
    <property type="entry name" value="Succinate dehydrogenase/fumarate reductase flavoprotein, catalytic domain"/>
    <property type="match status" value="1"/>
</dbReference>
<evidence type="ECO:0000256" key="14">
    <source>
        <dbReference type="ARBA" id="ARBA00049220"/>
    </source>
</evidence>
<comment type="function">
    <text evidence="15 20">Flavoprotein (FP) subunit of succinate dehydrogenase (SDH) that is involved in complex II of the mitochondrial electron transport chain and is responsible for transferring electrons from succinate to ubiquinone (coenzyme Q).</text>
</comment>
<accession>A0A9N9BVS0</accession>
<comment type="cofactor">
    <cofactor evidence="18">
        <name>FAD</name>
        <dbReference type="ChEBI" id="CHEBI:57692"/>
    </cofactor>
    <text evidence="18">Flavinylated by SdhE, about 5% flavinylation occurs in the absence of SdhE.</text>
</comment>
<feature type="binding site" evidence="18">
    <location>
        <begin position="65"/>
        <end position="70"/>
    </location>
    <ligand>
        <name>FAD</name>
        <dbReference type="ChEBI" id="CHEBI:57692"/>
    </ligand>
</feature>
<dbReference type="GO" id="GO:0009055">
    <property type="term" value="F:electron transfer activity"/>
    <property type="evidence" value="ECO:0007669"/>
    <property type="project" value="TreeGrafter"/>
</dbReference>
<comment type="subcellular location">
    <subcellularLocation>
        <location evidence="1 20">Mitochondrion inner membrane</location>
        <topology evidence="1 20">Peripheral membrane protein</topology>
        <orientation evidence="1 20">Matrix side</orientation>
    </subcellularLocation>
</comment>
<keyword evidence="5 20" id="KW-0816">Tricarboxylic acid cycle</keyword>
<dbReference type="NCBIfam" id="TIGR01812">
    <property type="entry name" value="sdhA_frdA_Gneg"/>
    <property type="match status" value="1"/>
</dbReference>
<dbReference type="InterPro" id="IPR015939">
    <property type="entry name" value="Fum_Rdtase/Succ_DH_flav-like_C"/>
</dbReference>
<comment type="pathway">
    <text evidence="2 20">Carbohydrate metabolism; tricarboxylic acid cycle; fumarate from succinate (eukaryal route): step 1/1.</text>
</comment>
<feature type="binding site" evidence="17">
    <location>
        <position position="449"/>
    </location>
    <ligand>
        <name>substrate</name>
    </ligand>
</feature>
<dbReference type="InterPro" id="IPR003953">
    <property type="entry name" value="FAD-dep_OxRdtase_2_FAD-bd"/>
</dbReference>
<feature type="binding site" evidence="18">
    <location>
        <begin position="88"/>
        <end position="103"/>
    </location>
    <ligand>
        <name>FAD</name>
        <dbReference type="ChEBI" id="CHEBI:57692"/>
    </ligand>
</feature>
<dbReference type="InterPro" id="IPR003952">
    <property type="entry name" value="FRD_SDH_FAD_BS"/>
</dbReference>
<evidence type="ECO:0000259" key="22">
    <source>
        <dbReference type="Pfam" id="PF02910"/>
    </source>
</evidence>
<keyword evidence="13 20" id="KW-0472">Membrane</keyword>
<evidence type="ECO:0000256" key="11">
    <source>
        <dbReference type="ARBA" id="ARBA00023002"/>
    </source>
</evidence>
<gene>
    <name evidence="23" type="ORF">PBRASI_LOCUS6420</name>
</gene>
<dbReference type="Pfam" id="PF02910">
    <property type="entry name" value="Succ_DH_flav_C"/>
    <property type="match status" value="1"/>
</dbReference>
<dbReference type="Gene3D" id="4.10.80.40">
    <property type="entry name" value="succinate dehydrogenase protein domain"/>
    <property type="match status" value="1"/>
</dbReference>
<dbReference type="FunFam" id="1.20.58.100:FF:000001">
    <property type="entry name" value="Succinate dehydrogenase flavoprotein subunit (SdhA)"/>
    <property type="match status" value="1"/>
</dbReference>
<keyword evidence="7" id="KW-0999">Mitochondrion inner membrane</keyword>
<keyword evidence="24" id="KW-1185">Reference proteome</keyword>
<dbReference type="Proteomes" id="UP000789739">
    <property type="component" value="Unassembled WGS sequence"/>
</dbReference>
<evidence type="ECO:0000256" key="18">
    <source>
        <dbReference type="PIRSR" id="PIRSR611281-3"/>
    </source>
</evidence>
<evidence type="ECO:0000256" key="1">
    <source>
        <dbReference type="ARBA" id="ARBA00004443"/>
    </source>
</evidence>
<dbReference type="InterPro" id="IPR037099">
    <property type="entry name" value="Fum_R/Succ_DH_flav-like_C_sf"/>
</dbReference>
<dbReference type="InterPro" id="IPR036188">
    <property type="entry name" value="FAD/NAD-bd_sf"/>
</dbReference>
<feature type="binding site" evidence="17">
    <location>
        <position position="404"/>
    </location>
    <ligand>
        <name>substrate</name>
    </ligand>
</feature>
<proteinExistence type="inferred from homology"/>
<evidence type="ECO:0000256" key="17">
    <source>
        <dbReference type="PIRSR" id="PIRSR611281-2"/>
    </source>
</evidence>
<comment type="caution">
    <text evidence="23">The sequence shown here is derived from an EMBL/GenBank/DDBJ whole genome shotgun (WGS) entry which is preliminary data.</text>
</comment>
<dbReference type="EMBL" id="CAJVPI010000849">
    <property type="protein sequence ID" value="CAG8577128.1"/>
    <property type="molecule type" value="Genomic_DNA"/>
</dbReference>
<evidence type="ECO:0000256" key="4">
    <source>
        <dbReference type="ARBA" id="ARBA00022448"/>
    </source>
</evidence>
<dbReference type="GO" id="GO:0005743">
    <property type="term" value="C:mitochondrial inner membrane"/>
    <property type="evidence" value="ECO:0007669"/>
    <property type="project" value="UniProtKB-SubCell"/>
</dbReference>
<dbReference type="SUPFAM" id="SSF56425">
    <property type="entry name" value="Succinate dehydrogenase/fumarate reductase flavoprotein, catalytic domain"/>
    <property type="match status" value="1"/>
</dbReference>
<dbReference type="PIRSF" id="PIRSF000171">
    <property type="entry name" value="SDHA_APRA_LASPO"/>
    <property type="match status" value="1"/>
</dbReference>
<dbReference type="NCBIfam" id="TIGR01816">
    <property type="entry name" value="sdhA_forward"/>
    <property type="match status" value="1"/>
</dbReference>